<feature type="transmembrane region" description="Helical" evidence="2">
    <location>
        <begin position="135"/>
        <end position="151"/>
    </location>
</feature>
<protein>
    <submittedName>
        <fullName evidence="3">TSUP family transporter</fullName>
    </submittedName>
</protein>
<evidence type="ECO:0000256" key="2">
    <source>
        <dbReference type="SAM" id="Phobius"/>
    </source>
</evidence>
<dbReference type="AlphaFoldDB" id="A0A9E5MMN0"/>
<dbReference type="Proteomes" id="UP000787472">
    <property type="component" value="Unassembled WGS sequence"/>
</dbReference>
<name>A0A9E5MMN0_9GAMM</name>
<organism evidence="3 4">
    <name type="scientific">Pseudomaricurvus hydrocarbonicus</name>
    <dbReference type="NCBI Taxonomy" id="1470433"/>
    <lineage>
        <taxon>Bacteria</taxon>
        <taxon>Pseudomonadati</taxon>
        <taxon>Pseudomonadota</taxon>
        <taxon>Gammaproteobacteria</taxon>
        <taxon>Cellvibrionales</taxon>
        <taxon>Cellvibrionaceae</taxon>
        <taxon>Pseudomaricurvus</taxon>
    </lineage>
</organism>
<sequence length="281" mass="30688">MSELSLFQLILIGLIFIWSGFVRSGLGFGGAVLSLPFLLMVDNRPLVYLPIIAVHLLVFASLTVWQNNRQLRKKTKPAPLTGSGTHDSGQAGSEDSSHNGTIAWGYLKYALMVMIIPKLVGVFGLIVLPNTLMSAIIFTIVGLYSLTYIFNKPFKSNSRWLDIVFLVLGAYISGTSLIGAPLVIAVFANHIAKHQLRDTLFALWLILVGIKLAAFIYAGIDLQLIQHLWLLPCAAIGHVLGLRAHQRMLAAETPVFFRVLGTTLFIISCVGLYQGISQGLG</sequence>
<keyword evidence="2" id="KW-0812">Transmembrane</keyword>
<gene>
    <name evidence="3" type="ORF">G8770_15965</name>
</gene>
<evidence type="ECO:0000256" key="1">
    <source>
        <dbReference type="SAM" id="MobiDB-lite"/>
    </source>
</evidence>
<evidence type="ECO:0000313" key="3">
    <source>
        <dbReference type="EMBL" id="NHO67046.1"/>
    </source>
</evidence>
<accession>A0A9E5MMN0</accession>
<feature type="compositionally biased region" description="Polar residues" evidence="1">
    <location>
        <begin position="82"/>
        <end position="97"/>
    </location>
</feature>
<dbReference type="EMBL" id="JAAONZ010000014">
    <property type="protein sequence ID" value="NHO67046.1"/>
    <property type="molecule type" value="Genomic_DNA"/>
</dbReference>
<feature type="transmembrane region" description="Helical" evidence="2">
    <location>
        <begin position="255"/>
        <end position="276"/>
    </location>
</feature>
<feature type="transmembrane region" description="Helical" evidence="2">
    <location>
        <begin position="163"/>
        <end position="188"/>
    </location>
</feature>
<keyword evidence="2" id="KW-0472">Membrane</keyword>
<dbReference type="RefSeq" id="WP_167189014.1">
    <property type="nucleotide sequence ID" value="NZ_JAAONZ010000014.1"/>
</dbReference>
<comment type="caution">
    <text evidence="3">The sequence shown here is derived from an EMBL/GenBank/DDBJ whole genome shotgun (WGS) entry which is preliminary data.</text>
</comment>
<keyword evidence="4" id="KW-1185">Reference proteome</keyword>
<feature type="transmembrane region" description="Helical" evidence="2">
    <location>
        <begin position="6"/>
        <end position="39"/>
    </location>
</feature>
<feature type="transmembrane region" description="Helical" evidence="2">
    <location>
        <begin position="46"/>
        <end position="65"/>
    </location>
</feature>
<feature type="region of interest" description="Disordered" evidence="1">
    <location>
        <begin position="75"/>
        <end position="97"/>
    </location>
</feature>
<keyword evidence="2" id="KW-1133">Transmembrane helix</keyword>
<feature type="transmembrane region" description="Helical" evidence="2">
    <location>
        <begin position="224"/>
        <end position="243"/>
    </location>
</feature>
<evidence type="ECO:0000313" key="4">
    <source>
        <dbReference type="Proteomes" id="UP000787472"/>
    </source>
</evidence>
<proteinExistence type="predicted"/>
<reference evidence="3" key="1">
    <citation type="submission" date="2020-03" db="EMBL/GenBank/DDBJ databases">
        <authorList>
            <person name="Guo F."/>
        </authorList>
    </citation>
    <scope>NUCLEOTIDE SEQUENCE</scope>
    <source>
        <strain evidence="3">JCM 30134</strain>
    </source>
</reference>
<feature type="transmembrane region" description="Helical" evidence="2">
    <location>
        <begin position="200"/>
        <end position="218"/>
    </location>
</feature>